<dbReference type="InterPro" id="IPR013114">
    <property type="entry name" value="FabA_FabZ"/>
</dbReference>
<dbReference type="EMBL" id="QDKL01000002">
    <property type="protein sequence ID" value="RZF21687.1"/>
    <property type="molecule type" value="Genomic_DNA"/>
</dbReference>
<reference evidence="3" key="1">
    <citation type="journal article" date="2019" name="Int. J. Syst. Evol. Microbiol.">
        <title>Halobacteriovorax valvorus sp. nov., a novel prokaryotic predator isolated from coastal seawater of China.</title>
        <authorList>
            <person name="Chen M.-X."/>
        </authorList>
    </citation>
    <scope>NUCLEOTIDE SEQUENCE [LARGE SCALE GENOMIC DNA]</scope>
    <source>
        <strain evidence="3">BL9</strain>
    </source>
</reference>
<dbReference type="SUPFAM" id="SSF54637">
    <property type="entry name" value="Thioesterase/thiol ester dehydrase-isomerase"/>
    <property type="match status" value="1"/>
</dbReference>
<keyword evidence="1" id="KW-0456">Lyase</keyword>
<gene>
    <name evidence="2" type="ORF">DAY19_08335</name>
</gene>
<organism evidence="2 3">
    <name type="scientific">Halobacteriovorax vibrionivorans</name>
    <dbReference type="NCBI Taxonomy" id="2152716"/>
    <lineage>
        <taxon>Bacteria</taxon>
        <taxon>Pseudomonadati</taxon>
        <taxon>Bdellovibrionota</taxon>
        <taxon>Bacteriovoracia</taxon>
        <taxon>Bacteriovoracales</taxon>
        <taxon>Halobacteriovoraceae</taxon>
        <taxon>Halobacteriovorax</taxon>
    </lineage>
</organism>
<dbReference type="InterPro" id="IPR029069">
    <property type="entry name" value="HotDog_dom_sf"/>
</dbReference>
<dbReference type="Proteomes" id="UP000443582">
    <property type="component" value="Unassembled WGS sequence"/>
</dbReference>
<dbReference type="Gene3D" id="3.10.129.10">
    <property type="entry name" value="Hotdog Thioesterase"/>
    <property type="match status" value="1"/>
</dbReference>
<comment type="caution">
    <text evidence="2">The sequence shown here is derived from an EMBL/GenBank/DDBJ whole genome shotgun (WGS) entry which is preliminary data.</text>
</comment>
<evidence type="ECO:0000313" key="3">
    <source>
        <dbReference type="Proteomes" id="UP000443582"/>
    </source>
</evidence>
<proteinExistence type="predicted"/>
<name>A0ABY0IGC7_9BACT</name>
<protein>
    <recommendedName>
        <fullName evidence="4">Beta-hydroxyacyl-ACP dehydratase</fullName>
    </recommendedName>
</protein>
<dbReference type="RefSeq" id="WP_115361318.1">
    <property type="nucleotide sequence ID" value="NZ_QDKL01000002.1"/>
</dbReference>
<evidence type="ECO:0000256" key="1">
    <source>
        <dbReference type="ARBA" id="ARBA00023239"/>
    </source>
</evidence>
<evidence type="ECO:0000313" key="2">
    <source>
        <dbReference type="EMBL" id="RZF21687.1"/>
    </source>
</evidence>
<dbReference type="Pfam" id="PF07977">
    <property type="entry name" value="FabA"/>
    <property type="match status" value="1"/>
</dbReference>
<accession>A0ABY0IGC7</accession>
<evidence type="ECO:0008006" key="4">
    <source>
        <dbReference type="Google" id="ProtNLM"/>
    </source>
</evidence>
<dbReference type="PANTHER" id="PTHR30272:SF1">
    <property type="entry name" value="3-HYDROXYACYL-[ACYL-CARRIER-PROTEIN] DEHYDRATASE"/>
    <property type="match status" value="1"/>
</dbReference>
<dbReference type="PANTHER" id="PTHR30272">
    <property type="entry name" value="3-HYDROXYACYL-[ACYL-CARRIER-PROTEIN] DEHYDRATASE"/>
    <property type="match status" value="1"/>
</dbReference>
<sequence>MNKTQIQELLHHRDPYLMVSEVTKSNENEIESLKTFSGDEFFVKGHFPNAPVVPGAMIQEFCTQSAGVLITKYHSPVKDYNSNKTKGWALGVLNKVQGAKYLSIVKPQGDLKAKVKLIDKMDNLFKFSAEVYQEDELKAKLKFSLVNISDDYLTGE</sequence>
<keyword evidence="3" id="KW-1185">Reference proteome</keyword>